<evidence type="ECO:0000313" key="2">
    <source>
        <dbReference type="Proteomes" id="UP000177691"/>
    </source>
</evidence>
<reference evidence="1 2" key="1">
    <citation type="journal article" date="2016" name="Nat. Commun.">
        <title>Thousands of microbial genomes shed light on interconnected biogeochemical processes in an aquifer system.</title>
        <authorList>
            <person name="Anantharaman K."/>
            <person name="Brown C.T."/>
            <person name="Hug L.A."/>
            <person name="Sharon I."/>
            <person name="Castelle C.J."/>
            <person name="Probst A.J."/>
            <person name="Thomas B.C."/>
            <person name="Singh A."/>
            <person name="Wilkins M.J."/>
            <person name="Karaoz U."/>
            <person name="Brodie E.L."/>
            <person name="Williams K.H."/>
            <person name="Hubbard S.S."/>
            <person name="Banfield J.F."/>
        </authorList>
    </citation>
    <scope>NUCLEOTIDE SEQUENCE [LARGE SCALE GENOMIC DNA]</scope>
</reference>
<evidence type="ECO:0000313" key="1">
    <source>
        <dbReference type="EMBL" id="OGF15833.1"/>
    </source>
</evidence>
<name>A0A1F5RNS9_9BACT</name>
<protein>
    <submittedName>
        <fullName evidence="1">Uncharacterized protein</fullName>
    </submittedName>
</protein>
<proteinExistence type="predicted"/>
<comment type="caution">
    <text evidence="1">The sequence shown here is derived from an EMBL/GenBank/DDBJ whole genome shotgun (WGS) entry which is preliminary data.</text>
</comment>
<dbReference type="AlphaFoldDB" id="A0A1F5RNS9"/>
<organism evidence="1 2">
    <name type="scientific">Candidatus Falkowbacteria bacterium RIFCSPHIGHO2_02_FULL_45_15</name>
    <dbReference type="NCBI Taxonomy" id="1797987"/>
    <lineage>
        <taxon>Bacteria</taxon>
        <taxon>Candidatus Falkowiibacteriota</taxon>
    </lineage>
</organism>
<dbReference type="Proteomes" id="UP000177691">
    <property type="component" value="Unassembled WGS sequence"/>
</dbReference>
<sequence>MIGIVEEAYQIVSDRVKKELHLTDSDVERIAAEAAVLCQAKKPKLADGPVRLTIHHHEPSRHEKLIEWLGRIAFELCLYQAKKKYAHSDHAVAI</sequence>
<dbReference type="EMBL" id="MFFU01000052">
    <property type="protein sequence ID" value="OGF15833.1"/>
    <property type="molecule type" value="Genomic_DNA"/>
</dbReference>
<gene>
    <name evidence="1" type="ORF">A3D54_01275</name>
</gene>
<accession>A0A1F5RNS9</accession>